<dbReference type="CDD" id="cd00130">
    <property type="entry name" value="PAS"/>
    <property type="match status" value="3"/>
</dbReference>
<dbReference type="Pfam" id="PF08447">
    <property type="entry name" value="PAS_3"/>
    <property type="match status" value="2"/>
</dbReference>
<dbReference type="Pfam" id="PF08448">
    <property type="entry name" value="PAS_4"/>
    <property type="match status" value="1"/>
</dbReference>
<name>A0A1H9QM65_9SPHI</name>
<dbReference type="SMART" id="SM00086">
    <property type="entry name" value="PAC"/>
    <property type="match status" value="3"/>
</dbReference>
<keyword evidence="6" id="KW-0175">Coiled coil</keyword>
<comment type="catalytic activity">
    <reaction evidence="1">
        <text>ATP + protein L-histidine = ADP + protein N-phospho-L-histidine.</text>
        <dbReference type="EC" id="2.7.13.3"/>
    </reaction>
</comment>
<feature type="domain" description="PAS" evidence="8">
    <location>
        <begin position="138"/>
        <end position="209"/>
    </location>
</feature>
<dbReference type="Gene3D" id="3.30.565.10">
    <property type="entry name" value="Histidine kinase-like ATPase, C-terminal domain"/>
    <property type="match status" value="1"/>
</dbReference>
<dbReference type="SUPFAM" id="SSF55874">
    <property type="entry name" value="ATPase domain of HSP90 chaperone/DNA topoisomerase II/histidine kinase"/>
    <property type="match status" value="1"/>
</dbReference>
<dbReference type="Gene3D" id="1.10.287.130">
    <property type="match status" value="1"/>
</dbReference>
<dbReference type="NCBIfam" id="TIGR00229">
    <property type="entry name" value="sensory_box"/>
    <property type="match status" value="3"/>
</dbReference>
<evidence type="ECO:0000256" key="1">
    <source>
        <dbReference type="ARBA" id="ARBA00000085"/>
    </source>
</evidence>
<dbReference type="PANTHER" id="PTHR43304:SF1">
    <property type="entry name" value="PAC DOMAIN-CONTAINING PROTEIN"/>
    <property type="match status" value="1"/>
</dbReference>
<evidence type="ECO:0000256" key="2">
    <source>
        <dbReference type="ARBA" id="ARBA00012438"/>
    </source>
</evidence>
<dbReference type="PANTHER" id="PTHR43304">
    <property type="entry name" value="PHYTOCHROME-LIKE PROTEIN CPH1"/>
    <property type="match status" value="1"/>
</dbReference>
<dbReference type="PROSITE" id="PS50113">
    <property type="entry name" value="PAC"/>
    <property type="match status" value="3"/>
</dbReference>
<dbReference type="InterPro" id="IPR003661">
    <property type="entry name" value="HisK_dim/P_dom"/>
</dbReference>
<feature type="domain" description="PAC" evidence="9">
    <location>
        <begin position="78"/>
        <end position="130"/>
    </location>
</feature>
<dbReference type="PROSITE" id="PS50112">
    <property type="entry name" value="PAS"/>
    <property type="match status" value="2"/>
</dbReference>
<organism evidence="10 11">
    <name type="scientific">Pedobacter rhizosphaerae</name>
    <dbReference type="NCBI Taxonomy" id="390241"/>
    <lineage>
        <taxon>Bacteria</taxon>
        <taxon>Pseudomonadati</taxon>
        <taxon>Bacteroidota</taxon>
        <taxon>Sphingobacteriia</taxon>
        <taxon>Sphingobacteriales</taxon>
        <taxon>Sphingobacteriaceae</taxon>
        <taxon>Pedobacter</taxon>
    </lineage>
</organism>
<dbReference type="InterPro" id="IPR001610">
    <property type="entry name" value="PAC"/>
</dbReference>
<dbReference type="InterPro" id="IPR052162">
    <property type="entry name" value="Sensor_kinase/Photoreceptor"/>
</dbReference>
<keyword evidence="4" id="KW-0808">Transferase</keyword>
<dbReference type="InterPro" id="IPR005467">
    <property type="entry name" value="His_kinase_dom"/>
</dbReference>
<feature type="domain" description="Histidine kinase" evidence="7">
    <location>
        <begin position="394"/>
        <end position="614"/>
    </location>
</feature>
<feature type="domain" description="PAS" evidence="8">
    <location>
        <begin position="265"/>
        <end position="335"/>
    </location>
</feature>
<dbReference type="RefSeq" id="WP_090884413.1">
    <property type="nucleotide sequence ID" value="NZ_FOGG01000012.1"/>
</dbReference>
<dbReference type="Proteomes" id="UP000199572">
    <property type="component" value="Unassembled WGS sequence"/>
</dbReference>
<dbReference type="InterPro" id="IPR013656">
    <property type="entry name" value="PAS_4"/>
</dbReference>
<dbReference type="CDD" id="cd00082">
    <property type="entry name" value="HisKA"/>
    <property type="match status" value="1"/>
</dbReference>
<dbReference type="PROSITE" id="PS50109">
    <property type="entry name" value="HIS_KIN"/>
    <property type="match status" value="1"/>
</dbReference>
<keyword evidence="5" id="KW-0418">Kinase</keyword>
<dbReference type="SUPFAM" id="SSF55785">
    <property type="entry name" value="PYP-like sensor domain (PAS domain)"/>
    <property type="match status" value="3"/>
</dbReference>
<sequence>MSDGAVNQDRFSALVAATSDVVYRLSPDWEVMYELDGRGFLKSTSEPIIGWRKINVHPDDLEMVNAAIAKAIENQTMFDLEHRVLRADGSAGWTVSRAVPILDAEGNILEWFGAASDITLRKQAEIELQRAKEQAEQQQRLYETVTSNTPDLIYVFGLDYRFTYANKALLEMWGKSFEDSVGKSLLENGYEPWHAEMHEREIDQIIATGEAIRGEVDFPHAVLGPRTYDYILTPVFDASGEVVAVSGVTRDVTEQVNARKAIEQSEQHFRKLADLVPAKISNALPNGEVTFFNKHWLDFSGLSFEELRDFGYHQMMHPDEIPAFQEGLALAAQNGVPHISEMRFRDTTGNYIWHLNIASPILDEQGNITMWVGSTTDIQAIKQEEQRKSDFVSMLSHELKTPVTAIKGHVQLALRLLSREELTPFLEKLNSSLSRIDVLLIQLTGLIGDMLDLSRIDAGRMDLKMDRFNIDDLVNEVVQDFRLSHQQHFFQLELGAGTAITADRDRISQVLINLLANAVKYSPKSNVVDIAVSAIGDEVLIAVKDYGIGIEEKNQKKIFERFYRVEGQNEQYFSGFGIGLFLVHNIVSRHGGRITLESERDKGSVFTVHLPILQS</sequence>
<proteinExistence type="predicted"/>
<gene>
    <name evidence="10" type="ORF">SAMN04488023_11259</name>
</gene>
<dbReference type="InterPro" id="IPR036890">
    <property type="entry name" value="HATPase_C_sf"/>
</dbReference>
<feature type="coiled-coil region" evidence="6">
    <location>
        <begin position="121"/>
        <end position="148"/>
    </location>
</feature>
<dbReference type="FunFam" id="3.30.565.10:FF:000006">
    <property type="entry name" value="Sensor histidine kinase WalK"/>
    <property type="match status" value="1"/>
</dbReference>
<dbReference type="InterPro" id="IPR013655">
    <property type="entry name" value="PAS_fold_3"/>
</dbReference>
<dbReference type="GO" id="GO:0000155">
    <property type="term" value="F:phosphorelay sensor kinase activity"/>
    <property type="evidence" value="ECO:0007669"/>
    <property type="project" value="InterPro"/>
</dbReference>
<dbReference type="SMART" id="SM00388">
    <property type="entry name" value="HisKA"/>
    <property type="match status" value="1"/>
</dbReference>
<feature type="domain" description="PAC" evidence="9">
    <location>
        <begin position="338"/>
        <end position="390"/>
    </location>
</feature>
<dbReference type="SMART" id="SM00091">
    <property type="entry name" value="PAS"/>
    <property type="match status" value="3"/>
</dbReference>
<evidence type="ECO:0000259" key="8">
    <source>
        <dbReference type="PROSITE" id="PS50112"/>
    </source>
</evidence>
<dbReference type="Pfam" id="PF02518">
    <property type="entry name" value="HATPase_c"/>
    <property type="match status" value="1"/>
</dbReference>
<dbReference type="STRING" id="390241.SAMN04488023_11259"/>
<dbReference type="PRINTS" id="PR00344">
    <property type="entry name" value="BCTRLSENSOR"/>
</dbReference>
<evidence type="ECO:0000313" key="10">
    <source>
        <dbReference type="EMBL" id="SER61507.1"/>
    </source>
</evidence>
<dbReference type="InterPro" id="IPR004358">
    <property type="entry name" value="Sig_transdc_His_kin-like_C"/>
</dbReference>
<dbReference type="Pfam" id="PF00512">
    <property type="entry name" value="HisKA"/>
    <property type="match status" value="1"/>
</dbReference>
<evidence type="ECO:0000256" key="3">
    <source>
        <dbReference type="ARBA" id="ARBA00022553"/>
    </source>
</evidence>
<keyword evidence="11" id="KW-1185">Reference proteome</keyword>
<evidence type="ECO:0000256" key="4">
    <source>
        <dbReference type="ARBA" id="ARBA00022679"/>
    </source>
</evidence>
<dbReference type="InterPro" id="IPR003594">
    <property type="entry name" value="HATPase_dom"/>
</dbReference>
<protein>
    <recommendedName>
        <fullName evidence="2">histidine kinase</fullName>
        <ecNumber evidence="2">2.7.13.3</ecNumber>
    </recommendedName>
</protein>
<dbReference type="SUPFAM" id="SSF47384">
    <property type="entry name" value="Homodimeric domain of signal transducing histidine kinase"/>
    <property type="match status" value="1"/>
</dbReference>
<dbReference type="InterPro" id="IPR036097">
    <property type="entry name" value="HisK_dim/P_sf"/>
</dbReference>
<evidence type="ECO:0000259" key="9">
    <source>
        <dbReference type="PROSITE" id="PS50113"/>
    </source>
</evidence>
<reference evidence="10 11" key="1">
    <citation type="submission" date="2016-10" db="EMBL/GenBank/DDBJ databases">
        <authorList>
            <person name="de Groot N.N."/>
        </authorList>
    </citation>
    <scope>NUCLEOTIDE SEQUENCE [LARGE SCALE GENOMIC DNA]</scope>
    <source>
        <strain evidence="10 11">DSM 18610</strain>
    </source>
</reference>
<dbReference type="Gene3D" id="3.30.450.20">
    <property type="entry name" value="PAS domain"/>
    <property type="match status" value="3"/>
</dbReference>
<evidence type="ECO:0000256" key="5">
    <source>
        <dbReference type="ARBA" id="ARBA00022777"/>
    </source>
</evidence>
<dbReference type="InterPro" id="IPR000014">
    <property type="entry name" value="PAS"/>
</dbReference>
<evidence type="ECO:0000313" key="11">
    <source>
        <dbReference type="Proteomes" id="UP000199572"/>
    </source>
</evidence>
<evidence type="ECO:0000259" key="7">
    <source>
        <dbReference type="PROSITE" id="PS50109"/>
    </source>
</evidence>
<dbReference type="InterPro" id="IPR000700">
    <property type="entry name" value="PAS-assoc_C"/>
</dbReference>
<dbReference type="EC" id="2.7.13.3" evidence="2"/>
<dbReference type="EMBL" id="FOGG01000012">
    <property type="protein sequence ID" value="SER61507.1"/>
    <property type="molecule type" value="Genomic_DNA"/>
</dbReference>
<evidence type="ECO:0000256" key="6">
    <source>
        <dbReference type="SAM" id="Coils"/>
    </source>
</evidence>
<dbReference type="InterPro" id="IPR035965">
    <property type="entry name" value="PAS-like_dom_sf"/>
</dbReference>
<dbReference type="AlphaFoldDB" id="A0A1H9QM65"/>
<accession>A0A1H9QM65</accession>
<dbReference type="CDD" id="cd00075">
    <property type="entry name" value="HATPase"/>
    <property type="match status" value="1"/>
</dbReference>
<dbReference type="OrthoDB" id="9813151at2"/>
<keyword evidence="3" id="KW-0597">Phosphoprotein</keyword>
<dbReference type="FunFam" id="3.30.450.20:FF:000099">
    <property type="entry name" value="Sensory box sensor histidine kinase"/>
    <property type="match status" value="1"/>
</dbReference>
<dbReference type="SMART" id="SM00387">
    <property type="entry name" value="HATPase_c"/>
    <property type="match status" value="1"/>
</dbReference>
<feature type="domain" description="PAC" evidence="9">
    <location>
        <begin position="212"/>
        <end position="264"/>
    </location>
</feature>